<keyword evidence="4" id="KW-1185">Reference proteome</keyword>
<dbReference type="AlphaFoldDB" id="A0AAN8XIC2"/>
<sequence length="533" mass="59345">MVRVISVHHFTKQDVAGLERAGGQGVARGKRDILLVGGNFVCTLETKPARHGGDHRYVRVYLHWDQDNTNQPMRARIAGRVTPSSQSGILNLEMVEIPLRKPAEFIACCQTTGNIAVACGITVTVHRFCQKTHDISKLRFINFEEILELDMSFIVKEVAISEDLLGCVSESEAHIFQVILNPHLLKATSEEKETKEQEKRSKSRSKTRSASRSPGRSSSDSFSSSSRLRGRWPSQKEEITGSFIRNADDYTDLSQLIWVPTLSYGHKRPTDDRHFLLFPSLVGAAHCGPVAEPGEVIGPSKEDPNWSDQRAALKELYAPRPSYLNLLPPFNVESSNEKKTEKNSTDDGGSSEIKGDDVSSTLLHLLVLQSLLSSELPSIEDRANVLKFATTNPGAIGSHSLHVLCLESTQQMKYVMLHFPLILLQYGKVCEVLYDDLYESPIEWTDLVNALINHKASLSLSDPSYQVYVDVLNDVLSDLVVSSPLDVFLRIIPSTNHEELCNYIRQCHSAALATYLRSSLITYADNVLAQMAK</sequence>
<evidence type="ECO:0000313" key="4">
    <source>
        <dbReference type="Proteomes" id="UP001381693"/>
    </source>
</evidence>
<organism evidence="3 4">
    <name type="scientific">Halocaridina rubra</name>
    <name type="common">Hawaiian red shrimp</name>
    <dbReference type="NCBI Taxonomy" id="373956"/>
    <lineage>
        <taxon>Eukaryota</taxon>
        <taxon>Metazoa</taxon>
        <taxon>Ecdysozoa</taxon>
        <taxon>Arthropoda</taxon>
        <taxon>Crustacea</taxon>
        <taxon>Multicrustacea</taxon>
        <taxon>Malacostraca</taxon>
        <taxon>Eumalacostraca</taxon>
        <taxon>Eucarida</taxon>
        <taxon>Decapoda</taxon>
        <taxon>Pleocyemata</taxon>
        <taxon>Caridea</taxon>
        <taxon>Atyoidea</taxon>
        <taxon>Atyidae</taxon>
        <taxon>Halocaridina</taxon>
    </lineage>
</organism>
<evidence type="ECO:0000259" key="2">
    <source>
        <dbReference type="Pfam" id="PF14761"/>
    </source>
</evidence>
<feature type="compositionally biased region" description="Basic and acidic residues" evidence="1">
    <location>
        <begin position="189"/>
        <end position="200"/>
    </location>
</feature>
<feature type="region of interest" description="Disordered" evidence="1">
    <location>
        <begin position="189"/>
        <end position="234"/>
    </location>
</feature>
<dbReference type="PANTHER" id="PTHR28633:SF1">
    <property type="entry name" value="BLOC-2 COMPLEX MEMBER HPS3"/>
    <property type="match status" value="1"/>
</dbReference>
<protein>
    <recommendedName>
        <fullName evidence="2">BLOC-2 complex member HPS3 N-terminal domain-containing protein</fullName>
    </recommendedName>
</protein>
<dbReference type="Proteomes" id="UP001381693">
    <property type="component" value="Unassembled WGS sequence"/>
</dbReference>
<dbReference type="Pfam" id="PF14761">
    <property type="entry name" value="HPS3_N"/>
    <property type="match status" value="1"/>
</dbReference>
<proteinExistence type="predicted"/>
<dbReference type="EMBL" id="JAXCGZ010003282">
    <property type="protein sequence ID" value="KAK7083366.1"/>
    <property type="molecule type" value="Genomic_DNA"/>
</dbReference>
<dbReference type="GO" id="GO:0005737">
    <property type="term" value="C:cytoplasm"/>
    <property type="evidence" value="ECO:0007669"/>
    <property type="project" value="TreeGrafter"/>
</dbReference>
<dbReference type="InterPro" id="IPR017216">
    <property type="entry name" value="HPS3"/>
</dbReference>
<dbReference type="PANTHER" id="PTHR28633">
    <property type="entry name" value="HERMANSKY-PUDLAK SYNDROME 3 PROTEIN"/>
    <property type="match status" value="1"/>
</dbReference>
<evidence type="ECO:0000313" key="3">
    <source>
        <dbReference type="EMBL" id="KAK7083366.1"/>
    </source>
</evidence>
<accession>A0AAN8XIC2</accession>
<feature type="domain" description="BLOC-2 complex member HPS3 N-terminal" evidence="2">
    <location>
        <begin position="54"/>
        <end position="208"/>
    </location>
</feature>
<name>A0AAN8XIC2_HALRR</name>
<feature type="compositionally biased region" description="Basic and acidic residues" evidence="1">
    <location>
        <begin position="335"/>
        <end position="345"/>
    </location>
</feature>
<comment type="caution">
    <text evidence="3">The sequence shown here is derived from an EMBL/GenBank/DDBJ whole genome shotgun (WGS) entry which is preliminary data.</text>
</comment>
<gene>
    <name evidence="3" type="ORF">SK128_011827</name>
</gene>
<feature type="compositionally biased region" description="Low complexity" evidence="1">
    <location>
        <begin position="210"/>
        <end position="227"/>
    </location>
</feature>
<dbReference type="InterPro" id="IPR029437">
    <property type="entry name" value="HPS3_N"/>
</dbReference>
<evidence type="ECO:0000256" key="1">
    <source>
        <dbReference type="SAM" id="MobiDB-lite"/>
    </source>
</evidence>
<reference evidence="3 4" key="1">
    <citation type="submission" date="2023-11" db="EMBL/GenBank/DDBJ databases">
        <title>Halocaridina rubra genome assembly.</title>
        <authorList>
            <person name="Smith C."/>
        </authorList>
    </citation>
    <scope>NUCLEOTIDE SEQUENCE [LARGE SCALE GENOMIC DNA]</scope>
    <source>
        <strain evidence="3">EP-1</strain>
        <tissue evidence="3">Whole</tissue>
    </source>
</reference>
<feature type="region of interest" description="Disordered" evidence="1">
    <location>
        <begin position="329"/>
        <end position="355"/>
    </location>
</feature>